<evidence type="ECO:0000256" key="7">
    <source>
        <dbReference type="PROSITE-ProRule" id="PRU00385"/>
    </source>
</evidence>
<dbReference type="PROSITE" id="PS51049">
    <property type="entry name" value="KASH"/>
    <property type="match status" value="1"/>
</dbReference>
<evidence type="ECO:0000313" key="11">
    <source>
        <dbReference type="Proteomes" id="UP000270296"/>
    </source>
</evidence>
<evidence type="ECO:0000313" key="10">
    <source>
        <dbReference type="EMBL" id="VDP50905.1"/>
    </source>
</evidence>
<feature type="transmembrane region" description="Helical" evidence="8">
    <location>
        <begin position="208"/>
        <end position="231"/>
    </location>
</feature>
<dbReference type="SMART" id="SM01249">
    <property type="entry name" value="KASH"/>
    <property type="match status" value="1"/>
</dbReference>
<keyword evidence="4 8" id="KW-1133">Transmembrane helix</keyword>
<evidence type="ECO:0000256" key="8">
    <source>
        <dbReference type="SAM" id="Phobius"/>
    </source>
</evidence>
<dbReference type="GO" id="GO:0007010">
    <property type="term" value="P:cytoskeleton organization"/>
    <property type="evidence" value="ECO:0007669"/>
    <property type="project" value="TreeGrafter"/>
</dbReference>
<feature type="topological domain" description="Perinuclear space" evidence="7">
    <location>
        <begin position="232"/>
        <end position="261"/>
    </location>
</feature>
<evidence type="ECO:0000259" key="9">
    <source>
        <dbReference type="PROSITE" id="PS51049"/>
    </source>
</evidence>
<evidence type="ECO:0000256" key="3">
    <source>
        <dbReference type="ARBA" id="ARBA00022692"/>
    </source>
</evidence>
<evidence type="ECO:0000256" key="5">
    <source>
        <dbReference type="ARBA" id="ARBA00023136"/>
    </source>
</evidence>
<reference evidence="10 11" key="2">
    <citation type="submission" date="2018-11" db="EMBL/GenBank/DDBJ databases">
        <authorList>
            <consortium name="Pathogen Informatics"/>
        </authorList>
    </citation>
    <scope>NUCLEOTIDE SEQUENCE [LARGE SCALE GENOMIC DNA]</scope>
</reference>
<accession>A0A183J9Z0</accession>
<proteinExistence type="inferred from homology"/>
<evidence type="ECO:0000313" key="12">
    <source>
        <dbReference type="WBParaSite" id="SBAD_0001309801-mRNA-1"/>
    </source>
</evidence>
<dbReference type="GO" id="GO:0019894">
    <property type="term" value="F:kinesin binding"/>
    <property type="evidence" value="ECO:0007669"/>
    <property type="project" value="TreeGrafter"/>
</dbReference>
<dbReference type="PANTHER" id="PTHR21524:SF5">
    <property type="entry name" value="SPECTRIN REPEAT CONTAINING NUCLEAR ENVELOPE PROTEIN 2"/>
    <property type="match status" value="1"/>
</dbReference>
<dbReference type="GO" id="GO:0048471">
    <property type="term" value="C:perinuclear region of cytoplasm"/>
    <property type="evidence" value="ECO:0007669"/>
    <property type="project" value="TreeGrafter"/>
</dbReference>
<evidence type="ECO:0000256" key="2">
    <source>
        <dbReference type="ARBA" id="ARBA00008619"/>
    </source>
</evidence>
<dbReference type="Pfam" id="PF10541">
    <property type="entry name" value="KASH"/>
    <property type="match status" value="1"/>
</dbReference>
<dbReference type="InterPro" id="IPR012315">
    <property type="entry name" value="KASH"/>
</dbReference>
<reference evidence="12" key="1">
    <citation type="submission" date="2016-06" db="UniProtKB">
        <authorList>
            <consortium name="WormBaseParasite"/>
        </authorList>
    </citation>
    <scope>IDENTIFICATION</scope>
</reference>
<dbReference type="PANTHER" id="PTHR21524">
    <property type="entry name" value="SPECTRIN REPEAT CONTAINING NUCLEAR ENVELOPE PROTEIN 2"/>
    <property type="match status" value="1"/>
</dbReference>
<dbReference type="AlphaFoldDB" id="A0A183J9Z0"/>
<keyword evidence="6" id="KW-0539">Nucleus</keyword>
<dbReference type="Proteomes" id="UP000270296">
    <property type="component" value="Unassembled WGS sequence"/>
</dbReference>
<sequence length="261" mass="29542">MVSILNKLRLQLNSANEQKCLIDGDCYYVEKLERYTGQLTTLHHKLNENRRWLQRSCFDLLRDRQTLAEYEKCISIIESELASEKPLALTPSKIITKQKCLLLREMLSEVIALSANCDQLHVLLNGISAEKVDVSEEADRLTALQNRLSLLNRGITYYLKVLWTSIAHPDASVKVPSFKEIDEFQIKVASSVGEAPRSSSRRRFVRRVILAALPLQALMILVLGIACLVPHCDQDFTCTVVNNLSRSFQPILHHLDGGAPF</sequence>
<feature type="domain" description="KASH" evidence="9">
    <location>
        <begin position="202"/>
        <end position="261"/>
    </location>
</feature>
<dbReference type="OrthoDB" id="6618337at2759"/>
<evidence type="ECO:0000256" key="4">
    <source>
        <dbReference type="ARBA" id="ARBA00022989"/>
    </source>
</evidence>
<comment type="subcellular location">
    <subcellularLocation>
        <location evidence="1">Nucleus membrane</location>
    </subcellularLocation>
</comment>
<gene>
    <name evidence="10" type="ORF">SBAD_LOCUS12689</name>
</gene>
<organism evidence="12">
    <name type="scientific">Soboliphyme baturini</name>
    <dbReference type="NCBI Taxonomy" id="241478"/>
    <lineage>
        <taxon>Eukaryota</taxon>
        <taxon>Metazoa</taxon>
        <taxon>Ecdysozoa</taxon>
        <taxon>Nematoda</taxon>
        <taxon>Enoplea</taxon>
        <taxon>Dorylaimia</taxon>
        <taxon>Dioctophymatida</taxon>
        <taxon>Dioctophymatoidea</taxon>
        <taxon>Soboliphymatidae</taxon>
        <taxon>Soboliphyme</taxon>
    </lineage>
</organism>
<evidence type="ECO:0000256" key="6">
    <source>
        <dbReference type="ARBA" id="ARBA00023242"/>
    </source>
</evidence>
<dbReference type="GO" id="GO:0006997">
    <property type="term" value="P:nucleus organization"/>
    <property type="evidence" value="ECO:0007669"/>
    <property type="project" value="TreeGrafter"/>
</dbReference>
<protein>
    <submittedName>
        <fullName evidence="12">KASH domain-containing protein</fullName>
    </submittedName>
</protein>
<dbReference type="EMBL" id="UZAM01018493">
    <property type="protein sequence ID" value="VDP50905.1"/>
    <property type="molecule type" value="Genomic_DNA"/>
</dbReference>
<keyword evidence="11" id="KW-1185">Reference proteome</keyword>
<dbReference type="GO" id="GO:0007097">
    <property type="term" value="P:nuclear migration"/>
    <property type="evidence" value="ECO:0007669"/>
    <property type="project" value="TreeGrafter"/>
</dbReference>
<dbReference type="WBParaSite" id="SBAD_0001309801-mRNA-1">
    <property type="protein sequence ID" value="SBAD_0001309801-mRNA-1"/>
    <property type="gene ID" value="SBAD_0001309801"/>
</dbReference>
<comment type="similarity">
    <text evidence="2">Belongs to the nesprin family.</text>
</comment>
<keyword evidence="3 7" id="KW-0812">Transmembrane</keyword>
<feature type="topological domain" description="Cytoplasmic" evidence="7">
    <location>
        <begin position="1"/>
        <end position="210"/>
    </location>
</feature>
<keyword evidence="5 7" id="KW-0472">Membrane</keyword>
<dbReference type="GO" id="GO:0031965">
    <property type="term" value="C:nuclear membrane"/>
    <property type="evidence" value="ECO:0007669"/>
    <property type="project" value="UniProtKB-SubCell"/>
</dbReference>
<evidence type="ECO:0000256" key="1">
    <source>
        <dbReference type="ARBA" id="ARBA00004126"/>
    </source>
</evidence>
<name>A0A183J9Z0_9BILA</name>